<dbReference type="GO" id="GO:0061630">
    <property type="term" value="F:ubiquitin protein ligase activity"/>
    <property type="evidence" value="ECO:0007669"/>
    <property type="project" value="TreeGrafter"/>
</dbReference>
<dbReference type="SUPFAM" id="SSF49599">
    <property type="entry name" value="TRAF domain-like"/>
    <property type="match status" value="1"/>
</dbReference>
<dbReference type="Gene3D" id="2.60.210.10">
    <property type="entry name" value="Apoptosis, Tumor Necrosis Factor Receptor Associated Protein 2, Chain A"/>
    <property type="match status" value="1"/>
</dbReference>
<keyword evidence="3" id="KW-0863">Zinc-finger</keyword>
<dbReference type="KEGG" id="rsz:130495272"/>
<evidence type="ECO:0000256" key="2">
    <source>
        <dbReference type="ARBA" id="ARBA00022723"/>
    </source>
</evidence>
<evidence type="ECO:0000256" key="3">
    <source>
        <dbReference type="ARBA" id="ARBA00022771"/>
    </source>
</evidence>
<evidence type="ECO:0000313" key="6">
    <source>
        <dbReference type="Proteomes" id="UP000504610"/>
    </source>
</evidence>
<dbReference type="GO" id="GO:0006511">
    <property type="term" value="P:ubiquitin-dependent protein catabolic process"/>
    <property type="evidence" value="ECO:0007669"/>
    <property type="project" value="InterPro"/>
</dbReference>
<dbReference type="InterPro" id="IPR018121">
    <property type="entry name" value="7-in-absentia-prot_TRAF-dom"/>
</dbReference>
<dbReference type="Pfam" id="PF21361">
    <property type="entry name" value="Sina_ZnF"/>
    <property type="match status" value="1"/>
</dbReference>
<keyword evidence="6" id="KW-1185">Reference proteome</keyword>
<dbReference type="PANTHER" id="PTHR10315:SF167">
    <property type="entry name" value="INACTIVE E3 UBIQUITIN-PROTEIN LIGASE SINAT6-RELATED"/>
    <property type="match status" value="1"/>
</dbReference>
<feature type="domain" description="Seven-in-absentia protein TRAF-like" evidence="5">
    <location>
        <begin position="98"/>
        <end position="195"/>
    </location>
</feature>
<evidence type="ECO:0000313" key="7">
    <source>
        <dbReference type="RefSeq" id="XP_056842766.1"/>
    </source>
</evidence>
<dbReference type="OrthoDB" id="941555at2759"/>
<dbReference type="RefSeq" id="XP_056842766.1">
    <property type="nucleotide sequence ID" value="XM_056986786.1"/>
</dbReference>
<evidence type="ECO:0000256" key="4">
    <source>
        <dbReference type="ARBA" id="ARBA00022833"/>
    </source>
</evidence>
<dbReference type="PANTHER" id="PTHR10315">
    <property type="entry name" value="E3 UBIQUITIN PROTEIN LIGASE SIAH"/>
    <property type="match status" value="1"/>
</dbReference>
<proteinExistence type="inferred from homology"/>
<evidence type="ECO:0000259" key="5">
    <source>
        <dbReference type="Pfam" id="PF03145"/>
    </source>
</evidence>
<keyword evidence="2" id="KW-0479">Metal-binding</keyword>
<dbReference type="GO" id="GO:0008270">
    <property type="term" value="F:zinc ion binding"/>
    <property type="evidence" value="ECO:0007669"/>
    <property type="project" value="UniProtKB-KW"/>
</dbReference>
<organism evidence="6 7">
    <name type="scientific">Raphanus sativus</name>
    <name type="common">Radish</name>
    <name type="synonym">Raphanus raphanistrum var. sativus</name>
    <dbReference type="NCBI Taxonomy" id="3726"/>
    <lineage>
        <taxon>Eukaryota</taxon>
        <taxon>Viridiplantae</taxon>
        <taxon>Streptophyta</taxon>
        <taxon>Embryophyta</taxon>
        <taxon>Tracheophyta</taxon>
        <taxon>Spermatophyta</taxon>
        <taxon>Magnoliopsida</taxon>
        <taxon>eudicotyledons</taxon>
        <taxon>Gunneridae</taxon>
        <taxon>Pentapetalae</taxon>
        <taxon>rosids</taxon>
        <taxon>malvids</taxon>
        <taxon>Brassicales</taxon>
        <taxon>Brassicaceae</taxon>
        <taxon>Brassiceae</taxon>
        <taxon>Raphanus</taxon>
    </lineage>
</organism>
<accession>A0A9W3BU93</accession>
<evidence type="ECO:0000256" key="1">
    <source>
        <dbReference type="ARBA" id="ARBA00009119"/>
    </source>
</evidence>
<dbReference type="FunFam" id="2.60.210.10:FF:000004">
    <property type="entry name" value="E3 ubiquitin-protein ligase SINAT5-like"/>
    <property type="match status" value="1"/>
</dbReference>
<comment type="similarity">
    <text evidence="1">Belongs to the SINA (Seven in absentia) family.</text>
</comment>
<dbReference type="GO" id="GO:0005737">
    <property type="term" value="C:cytoplasm"/>
    <property type="evidence" value="ECO:0007669"/>
    <property type="project" value="InterPro"/>
</dbReference>
<reference evidence="6" key="1">
    <citation type="journal article" date="2019" name="Database">
        <title>The radish genome database (RadishGD): an integrated information resource for radish genomics.</title>
        <authorList>
            <person name="Yu H.J."/>
            <person name="Baek S."/>
            <person name="Lee Y.J."/>
            <person name="Cho A."/>
            <person name="Mun J.H."/>
        </authorList>
    </citation>
    <scope>NUCLEOTIDE SEQUENCE [LARGE SCALE GENOMIC DNA]</scope>
    <source>
        <strain evidence="6">cv. WK10039</strain>
    </source>
</reference>
<dbReference type="Proteomes" id="UP000504610">
    <property type="component" value="Chromosome 5"/>
</dbReference>
<sequence>MEPPINDLQIECQVNELLDFPCSIDHHTREVITDKEKPYNCPYCGSKCTVTGDIQCLLEHLRNDHHVEMHDGRCFSHRYVHHNPKHYHHATRMLTLLDCYGRQFCLHFEAFHLKKTPMYIAFMQFMGDEEEATSFSYTLEVNGNGRKMTWQGVPRSIRDSHKTVRDSQDGLIITRKLALFFSADNTNSKQLKLKISGRVWREH</sequence>
<dbReference type="InterPro" id="IPR008974">
    <property type="entry name" value="TRAF-like"/>
</dbReference>
<dbReference type="GeneID" id="130495272"/>
<protein>
    <submittedName>
        <fullName evidence="7">Probable inactive E3 ubiquitin-protein ligase SINAT6</fullName>
    </submittedName>
</protein>
<gene>
    <name evidence="7" type="primary">LOC130495272</name>
</gene>
<dbReference type="AlphaFoldDB" id="A0A9W3BU93"/>
<reference evidence="7" key="2">
    <citation type="submission" date="2025-08" db="UniProtKB">
        <authorList>
            <consortium name="RefSeq"/>
        </authorList>
    </citation>
    <scope>IDENTIFICATION</scope>
    <source>
        <tissue evidence="7">Leaf</tissue>
    </source>
</reference>
<name>A0A9W3BU93_RAPSA</name>
<dbReference type="InterPro" id="IPR052088">
    <property type="entry name" value="E3_ubiquitin-ligase_SINA"/>
</dbReference>
<keyword evidence="4" id="KW-0862">Zinc</keyword>
<dbReference type="Pfam" id="PF03145">
    <property type="entry name" value="Sina_TRAF"/>
    <property type="match status" value="1"/>
</dbReference>